<dbReference type="AlphaFoldDB" id="A0A0K9XM70"/>
<proteinExistence type="predicted"/>
<dbReference type="Proteomes" id="UP000037288">
    <property type="component" value="Unassembled WGS sequence"/>
</dbReference>
<evidence type="ECO:0000313" key="3">
    <source>
        <dbReference type="Proteomes" id="UP000037288"/>
    </source>
</evidence>
<sequence>MRPAPSRREGVLRQVARHDDALHLVGALVDLGDLRVAHHPLQRVVARVAVAAEQLDRVGGDLHGGVGGVALGGGAEEGQVAVGALGLGGGRVGQLPGRLQLHRHVGEHELDALEVADRPAELLLDSTDLDGAVVTSDVSHTQCDHATYFSGTWRSPHPQERTCEHGQGRGEIRRIKVCTVNSLLFPGVQTALQRSHEAATGQKDADCLGEEDARQSEKFGHFPMKWSG</sequence>
<reference evidence="3" key="1">
    <citation type="submission" date="2015-07" db="EMBL/GenBank/DDBJ databases">
        <title>Draft genome sequence of Streptomyces sp. CMAA 1322, a bacterium isolated from Caatinga biome, from dry forest semiarid of Brazil.</title>
        <authorList>
            <person name="Santos S.N."/>
            <person name="Gacesa R."/>
            <person name="Taketani R.G."/>
            <person name="Long P.F."/>
            <person name="Melo I.S."/>
        </authorList>
    </citation>
    <scope>NUCLEOTIDE SEQUENCE [LARGE SCALE GENOMIC DNA]</scope>
    <source>
        <strain evidence="3">CMAA 1322</strain>
    </source>
</reference>
<feature type="compositionally biased region" description="Basic and acidic residues" evidence="1">
    <location>
        <begin position="203"/>
        <end position="214"/>
    </location>
</feature>
<accession>A0A0K9XM70</accession>
<organism evidence="2 3">
    <name type="scientific">Streptomyces caatingaensis</name>
    <dbReference type="NCBI Taxonomy" id="1678637"/>
    <lineage>
        <taxon>Bacteria</taxon>
        <taxon>Bacillati</taxon>
        <taxon>Actinomycetota</taxon>
        <taxon>Actinomycetes</taxon>
        <taxon>Kitasatosporales</taxon>
        <taxon>Streptomycetaceae</taxon>
        <taxon>Streptomyces</taxon>
    </lineage>
</organism>
<gene>
    <name evidence="2" type="ORF">AC230_00205</name>
</gene>
<dbReference type="EMBL" id="LFXA01000001">
    <property type="protein sequence ID" value="KNB54348.1"/>
    <property type="molecule type" value="Genomic_DNA"/>
</dbReference>
<evidence type="ECO:0000256" key="1">
    <source>
        <dbReference type="SAM" id="MobiDB-lite"/>
    </source>
</evidence>
<keyword evidence="3" id="KW-1185">Reference proteome</keyword>
<feature type="region of interest" description="Disordered" evidence="1">
    <location>
        <begin position="195"/>
        <end position="214"/>
    </location>
</feature>
<name>A0A0K9XM70_9ACTN</name>
<comment type="caution">
    <text evidence="2">The sequence shown here is derived from an EMBL/GenBank/DDBJ whole genome shotgun (WGS) entry which is preliminary data.</text>
</comment>
<evidence type="ECO:0000313" key="2">
    <source>
        <dbReference type="EMBL" id="KNB54348.1"/>
    </source>
</evidence>
<protein>
    <submittedName>
        <fullName evidence="2">Uncharacterized protein</fullName>
    </submittedName>
</protein>